<comment type="caution">
    <text evidence="2">The sequence shown here is derived from an EMBL/GenBank/DDBJ whole genome shotgun (WGS) entry which is preliminary data.</text>
</comment>
<gene>
    <name evidence="2" type="ORF">AAE3_LOCUS10776</name>
</gene>
<sequence>MFAQDSQRRHVAIKLIPNKTDELHILKFLGRQSLETLKDNCIAPILEFLSIDGSNCCFVVMPRWGTDIHLPPPNTLRDVLQIIHSMLKGLAFLHRNNVLHRDTSMTNVLVNHFSSDIPSNNNPIRVKLRDSGHLLYALFDFDISIIVPADIKREEYRLPYTMSWWGWTRPYDTAQGEFDYDPFSFDVGCLGRVFCTPYQATGFANACTLSRSHGGPAIYLSTSPPARHSHSSRIGSRNLARRTSSDLTIRQIMHYTGLMTNMTDGNMYLLSLRGGGPYIESRPSLL</sequence>
<dbReference type="AlphaFoldDB" id="A0A8S0WQS1"/>
<protein>
    <recommendedName>
        <fullName evidence="1">Protein kinase domain-containing protein</fullName>
    </recommendedName>
</protein>
<dbReference type="InterPro" id="IPR001245">
    <property type="entry name" value="Ser-Thr/Tyr_kinase_cat_dom"/>
</dbReference>
<dbReference type="GO" id="GO:0005524">
    <property type="term" value="F:ATP binding"/>
    <property type="evidence" value="ECO:0007669"/>
    <property type="project" value="InterPro"/>
</dbReference>
<name>A0A8S0WQS1_CYCAE</name>
<dbReference type="InterPro" id="IPR000719">
    <property type="entry name" value="Prot_kinase_dom"/>
</dbReference>
<dbReference type="SUPFAM" id="SSF56112">
    <property type="entry name" value="Protein kinase-like (PK-like)"/>
    <property type="match status" value="1"/>
</dbReference>
<keyword evidence="3" id="KW-1185">Reference proteome</keyword>
<reference evidence="2 3" key="1">
    <citation type="submission" date="2020-01" db="EMBL/GenBank/DDBJ databases">
        <authorList>
            <person name="Gupta K D."/>
        </authorList>
    </citation>
    <scope>NUCLEOTIDE SEQUENCE [LARGE SCALE GENOMIC DNA]</scope>
</reference>
<dbReference type="Pfam" id="PF07714">
    <property type="entry name" value="PK_Tyr_Ser-Thr"/>
    <property type="match status" value="1"/>
</dbReference>
<dbReference type="EMBL" id="CACVBS010000068">
    <property type="protein sequence ID" value="CAA7268457.1"/>
    <property type="molecule type" value="Genomic_DNA"/>
</dbReference>
<evidence type="ECO:0000313" key="2">
    <source>
        <dbReference type="EMBL" id="CAA7268457.1"/>
    </source>
</evidence>
<evidence type="ECO:0000313" key="3">
    <source>
        <dbReference type="Proteomes" id="UP000467700"/>
    </source>
</evidence>
<feature type="domain" description="Protein kinase" evidence="1">
    <location>
        <begin position="1"/>
        <end position="286"/>
    </location>
</feature>
<dbReference type="PROSITE" id="PS50011">
    <property type="entry name" value="PROTEIN_KINASE_DOM"/>
    <property type="match status" value="1"/>
</dbReference>
<proteinExistence type="predicted"/>
<dbReference type="GO" id="GO:0004672">
    <property type="term" value="F:protein kinase activity"/>
    <property type="evidence" value="ECO:0007669"/>
    <property type="project" value="InterPro"/>
</dbReference>
<organism evidence="2 3">
    <name type="scientific">Cyclocybe aegerita</name>
    <name type="common">Black poplar mushroom</name>
    <name type="synonym">Agrocybe aegerita</name>
    <dbReference type="NCBI Taxonomy" id="1973307"/>
    <lineage>
        <taxon>Eukaryota</taxon>
        <taxon>Fungi</taxon>
        <taxon>Dikarya</taxon>
        <taxon>Basidiomycota</taxon>
        <taxon>Agaricomycotina</taxon>
        <taxon>Agaricomycetes</taxon>
        <taxon>Agaricomycetidae</taxon>
        <taxon>Agaricales</taxon>
        <taxon>Agaricineae</taxon>
        <taxon>Bolbitiaceae</taxon>
        <taxon>Cyclocybe</taxon>
    </lineage>
</organism>
<dbReference type="Gene3D" id="1.10.510.10">
    <property type="entry name" value="Transferase(Phosphotransferase) domain 1"/>
    <property type="match status" value="1"/>
</dbReference>
<accession>A0A8S0WQS1</accession>
<evidence type="ECO:0000259" key="1">
    <source>
        <dbReference type="PROSITE" id="PS50011"/>
    </source>
</evidence>
<dbReference type="InterPro" id="IPR011009">
    <property type="entry name" value="Kinase-like_dom_sf"/>
</dbReference>
<dbReference type="Proteomes" id="UP000467700">
    <property type="component" value="Unassembled WGS sequence"/>
</dbReference>
<dbReference type="OrthoDB" id="2722301at2759"/>
<dbReference type="Gene3D" id="3.30.200.20">
    <property type="entry name" value="Phosphorylase Kinase, domain 1"/>
    <property type="match status" value="1"/>
</dbReference>